<dbReference type="AlphaFoldDB" id="A0A1M4SFL7"/>
<dbReference type="PANTHER" id="PTHR43641:SF2">
    <property type="entry name" value="DEHYDRATASE YBIW-RELATED"/>
    <property type="match status" value="1"/>
</dbReference>
<dbReference type="EMBL" id="FQVM01000001">
    <property type="protein sequence ID" value="SHE31023.1"/>
    <property type="molecule type" value="Genomic_DNA"/>
</dbReference>
<keyword evidence="4" id="KW-0175">Coiled coil</keyword>
<protein>
    <submittedName>
        <fullName evidence="7">Formate C-acetyltransferase</fullName>
    </submittedName>
</protein>
<dbReference type="GO" id="GO:0016740">
    <property type="term" value="F:transferase activity"/>
    <property type="evidence" value="ECO:0007669"/>
    <property type="project" value="UniProtKB-KW"/>
</dbReference>
<name>A0A1M4SFL7_9CLOT</name>
<evidence type="ECO:0000256" key="4">
    <source>
        <dbReference type="SAM" id="Coils"/>
    </source>
</evidence>
<feature type="domain" description="PFL" evidence="6">
    <location>
        <begin position="3"/>
        <end position="657"/>
    </location>
</feature>
<dbReference type="GO" id="GO:0016829">
    <property type="term" value="F:lyase activity"/>
    <property type="evidence" value="ECO:0007669"/>
    <property type="project" value="UniProtKB-KW"/>
</dbReference>
<dbReference type="STRING" id="1533.SAMN05443638_1017"/>
<keyword evidence="7" id="KW-0808">Transferase</keyword>
<gene>
    <name evidence="7" type="ORF">SAMN05443638_1017</name>
</gene>
<evidence type="ECO:0000259" key="6">
    <source>
        <dbReference type="PROSITE" id="PS51554"/>
    </source>
</evidence>
<evidence type="ECO:0000256" key="3">
    <source>
        <dbReference type="PROSITE-ProRule" id="PRU00493"/>
    </source>
</evidence>
<dbReference type="InterPro" id="IPR051215">
    <property type="entry name" value="GRE"/>
</dbReference>
<dbReference type="InterPro" id="IPR001150">
    <property type="entry name" value="Gly_radical"/>
</dbReference>
<evidence type="ECO:0000256" key="1">
    <source>
        <dbReference type="ARBA" id="ARBA00022818"/>
    </source>
</evidence>
<feature type="coiled-coil region" evidence="4">
    <location>
        <begin position="175"/>
        <end position="235"/>
    </location>
</feature>
<dbReference type="PROSITE" id="PS51149">
    <property type="entry name" value="GLY_RADICAL_2"/>
    <property type="match status" value="1"/>
</dbReference>
<dbReference type="SUPFAM" id="SSF51998">
    <property type="entry name" value="PFL-like glycyl radical enzymes"/>
    <property type="match status" value="1"/>
</dbReference>
<dbReference type="Pfam" id="PF01228">
    <property type="entry name" value="Gly_radical"/>
    <property type="match status" value="1"/>
</dbReference>
<accession>A0A1M4SFL7</accession>
<dbReference type="GO" id="GO:0005829">
    <property type="term" value="C:cytosol"/>
    <property type="evidence" value="ECO:0007669"/>
    <property type="project" value="TreeGrafter"/>
</dbReference>
<sequence>MLDRIKNLKKEILSQNLKICVERARYLTESYKENENKSTYIKRAKALEKILKNMTIYINDKELIVGNLSSHIKSAPIFPEYSVKWIKELVNNKDLNKRSKNRFSLDENNIEELLEILRYWEGKNLNDKCNLSIFKELKIATNDKVLYGEELMVSGSSNIIPDFKKALTLGLEGINNEVTRKIKSLDDNKDNIKKKEFLQSILIVNKSIINFSKRYKDLALKLLEEENNIERKKELLKISKICNRVPRKPPTNFYEAIQMIWFIYLVLEIESNGDSLSFGRMDQYLYKYYKNDIHNKTLSKYKAKELLQCFVIKLNSIIKIRPNKCITSNIGYLPFSNITIGGKSYFKDNCVNELSYLILESIGELNLIEPNLSIRVNLNYDENFIKESVKTIKNGFKSLGFYNDEEVINFLVNSGVKYEDAYNYGITGYGGISIPGKHGYNCIGKTIINMPKIMEITLNKFCNGKEELNEVYTYKSLYNTWRENLKYYTNLVINLDDIIDNNIKDFPNIFCSSLVNNCIERGKPINEGGEFYNIVSGAQIGLTNVANSFKAIKETVYENNILTINDIKKAVDKNFKGKEEKNIKDILSSASKYGNNEKYVDDLMGDIYLSYLNEIKKYKHYNYKNNFKKYNYSLSTVGLCSHVILGKHTYGTPDGRKAYMPISEGILPYYNTDIRGPKNLLKSLSTVKGKLEFNQSLNLKFSKNILETAYGIKKIINLIKYFINTKSINIEFNILDNDILKEAQKYPQKYKDLVVKVEGCCAKFVNLDYDIQESIINKTEQYF</sequence>
<keyword evidence="1 3" id="KW-0556">Organic radical</keyword>
<evidence type="ECO:0000256" key="2">
    <source>
        <dbReference type="ARBA" id="ARBA00023239"/>
    </source>
</evidence>
<evidence type="ECO:0000259" key="5">
    <source>
        <dbReference type="PROSITE" id="PS51149"/>
    </source>
</evidence>
<keyword evidence="8" id="KW-1185">Reference proteome</keyword>
<dbReference type="Proteomes" id="UP000184035">
    <property type="component" value="Unassembled WGS sequence"/>
</dbReference>
<feature type="domain" description="Glycine radical" evidence="5">
    <location>
        <begin position="664"/>
        <end position="783"/>
    </location>
</feature>
<dbReference type="Gene3D" id="3.20.70.20">
    <property type="match status" value="1"/>
</dbReference>
<evidence type="ECO:0000313" key="8">
    <source>
        <dbReference type="Proteomes" id="UP000184035"/>
    </source>
</evidence>
<dbReference type="PROSITE" id="PS51554">
    <property type="entry name" value="PFL"/>
    <property type="match status" value="1"/>
</dbReference>
<dbReference type="RefSeq" id="WP_072892182.1">
    <property type="nucleotide sequence ID" value="NZ_FQVM01000001.1"/>
</dbReference>
<dbReference type="PANTHER" id="PTHR43641">
    <property type="entry name" value="FORMATE ACETYLTRANSFERASE 3-RELATED"/>
    <property type="match status" value="1"/>
</dbReference>
<proteinExistence type="predicted"/>
<dbReference type="InterPro" id="IPR004184">
    <property type="entry name" value="PFL_dom"/>
</dbReference>
<dbReference type="OrthoDB" id="9803969at2"/>
<feature type="modified residue" description="Glycine radical" evidence="3">
    <location>
        <position position="759"/>
    </location>
</feature>
<organism evidence="7 8">
    <name type="scientific">Clostridium fallax</name>
    <dbReference type="NCBI Taxonomy" id="1533"/>
    <lineage>
        <taxon>Bacteria</taxon>
        <taxon>Bacillati</taxon>
        <taxon>Bacillota</taxon>
        <taxon>Clostridia</taxon>
        <taxon>Eubacteriales</taxon>
        <taxon>Clostridiaceae</taxon>
        <taxon>Clostridium</taxon>
    </lineage>
</organism>
<dbReference type="Pfam" id="PF02901">
    <property type="entry name" value="PFL-like"/>
    <property type="match status" value="1"/>
</dbReference>
<reference evidence="7 8" key="1">
    <citation type="submission" date="2016-11" db="EMBL/GenBank/DDBJ databases">
        <authorList>
            <person name="Jaros S."/>
            <person name="Januszkiewicz K."/>
            <person name="Wedrychowicz H."/>
        </authorList>
    </citation>
    <scope>NUCLEOTIDE SEQUENCE [LARGE SCALE GENOMIC DNA]</scope>
    <source>
        <strain evidence="7 8">DSM 2631</strain>
    </source>
</reference>
<keyword evidence="2" id="KW-0456">Lyase</keyword>
<evidence type="ECO:0000313" key="7">
    <source>
        <dbReference type="EMBL" id="SHE31023.1"/>
    </source>
</evidence>